<evidence type="ECO:0000313" key="4">
    <source>
        <dbReference type="Proteomes" id="UP000183180"/>
    </source>
</evidence>
<evidence type="ECO:0000259" key="2">
    <source>
        <dbReference type="Pfam" id="PF02470"/>
    </source>
</evidence>
<dbReference type="Pfam" id="PF02470">
    <property type="entry name" value="MlaD"/>
    <property type="match status" value="1"/>
</dbReference>
<dbReference type="InterPro" id="IPR005693">
    <property type="entry name" value="Mce"/>
</dbReference>
<keyword evidence="1" id="KW-1133">Transmembrane helix</keyword>
<dbReference type="Proteomes" id="UP000183180">
    <property type="component" value="Unassembled WGS sequence"/>
</dbReference>
<dbReference type="InterPro" id="IPR052336">
    <property type="entry name" value="MlaD_Phospholipid_Transporter"/>
</dbReference>
<dbReference type="NCBIfam" id="TIGR00996">
    <property type="entry name" value="Mtu_fam_mce"/>
    <property type="match status" value="1"/>
</dbReference>
<feature type="transmembrane region" description="Helical" evidence="1">
    <location>
        <begin position="30"/>
        <end position="50"/>
    </location>
</feature>
<dbReference type="PANTHER" id="PTHR33371">
    <property type="entry name" value="INTERMEMBRANE PHOSPHOLIPID TRANSPORT SYSTEM BINDING PROTEIN MLAD-RELATED"/>
    <property type="match status" value="1"/>
</dbReference>
<sequence length="347" mass="36823">MFLVRLIDVFVGILEFVFKSDKRAQGASPAVLGTAGIITLVALMLIAIGIPQLSYFTRTSPYTAELANASGLTTADPVLVAGVPAGRIESVDLAGDRVRVGFRLDDDQPLGNQTRASVRLRTVLGKRYLEIVPGGSGKVGPDNTIPLDRTTVPYSLDDISGAAVTASRDIDEEAVRAMFVTMKEIMPRTSTLDASMKGATGAMAAITGTGTQLDQLLAISKRVAEVTVQQSDSISSAMSSTQAIVQTLVVRRVLLTRLTDNLRAVLDQMATTFPKIPMGQLVTNIESVTETLKDNVSSIDRILTQLPPAMRTVTDATGNGNWTDVVSPSAVIPDGMLCVLGVMQGCR</sequence>
<evidence type="ECO:0000256" key="1">
    <source>
        <dbReference type="SAM" id="Phobius"/>
    </source>
</evidence>
<keyword evidence="1" id="KW-0472">Membrane</keyword>
<protein>
    <submittedName>
        <fullName evidence="3">Phospholipid/cholesterol/gamma-HCH transport system substrate-binding protein</fullName>
    </submittedName>
</protein>
<dbReference type="EMBL" id="FNLM01000034">
    <property type="protein sequence ID" value="SDU56313.1"/>
    <property type="molecule type" value="Genomic_DNA"/>
</dbReference>
<dbReference type="RefSeq" id="WP_074850563.1">
    <property type="nucleotide sequence ID" value="NZ_FNLM01000034.1"/>
</dbReference>
<gene>
    <name evidence="3" type="ORF">SAMN04488548_1342178</name>
</gene>
<evidence type="ECO:0000313" key="3">
    <source>
        <dbReference type="EMBL" id="SDU56313.1"/>
    </source>
</evidence>
<organism evidence="3 4">
    <name type="scientific">Gordonia westfalica</name>
    <dbReference type="NCBI Taxonomy" id="158898"/>
    <lineage>
        <taxon>Bacteria</taxon>
        <taxon>Bacillati</taxon>
        <taxon>Actinomycetota</taxon>
        <taxon>Actinomycetes</taxon>
        <taxon>Mycobacteriales</taxon>
        <taxon>Gordoniaceae</taxon>
        <taxon>Gordonia</taxon>
    </lineage>
</organism>
<feature type="domain" description="Mce/MlaD" evidence="2">
    <location>
        <begin position="59"/>
        <end position="134"/>
    </location>
</feature>
<dbReference type="PANTHER" id="PTHR33371:SF18">
    <property type="entry name" value="MCE-FAMILY PROTEIN MCE3C"/>
    <property type="match status" value="1"/>
</dbReference>
<accession>A0A1H2JIZ0</accession>
<dbReference type="OrthoDB" id="3456055at2"/>
<dbReference type="STRING" id="158898.SAMN04488548_1342178"/>
<dbReference type="AlphaFoldDB" id="A0A1H2JIZ0"/>
<name>A0A1H2JIZ0_9ACTN</name>
<dbReference type="InterPro" id="IPR003399">
    <property type="entry name" value="Mce/MlaD"/>
</dbReference>
<reference evidence="3 4" key="1">
    <citation type="submission" date="2016-10" db="EMBL/GenBank/DDBJ databases">
        <authorList>
            <person name="de Groot N.N."/>
        </authorList>
    </citation>
    <scope>NUCLEOTIDE SEQUENCE [LARGE SCALE GENOMIC DNA]</scope>
    <source>
        <strain evidence="3 4">DSM 44215</strain>
    </source>
</reference>
<proteinExistence type="predicted"/>
<keyword evidence="1" id="KW-0812">Transmembrane</keyword>
<dbReference type="GO" id="GO:0005576">
    <property type="term" value="C:extracellular region"/>
    <property type="evidence" value="ECO:0007669"/>
    <property type="project" value="TreeGrafter"/>
</dbReference>